<dbReference type="Proteomes" id="UP000199180">
    <property type="component" value="Unassembled WGS sequence"/>
</dbReference>
<keyword evidence="5 7" id="KW-0573">Peptidoglycan synthesis</keyword>
<dbReference type="PANTHER" id="PTHR41533">
    <property type="entry name" value="L,D-TRANSPEPTIDASE HI_1667-RELATED"/>
    <property type="match status" value="1"/>
</dbReference>
<dbReference type="AlphaFoldDB" id="A0A1I0GYT0"/>
<reference evidence="10 11" key="1">
    <citation type="submission" date="2016-10" db="EMBL/GenBank/DDBJ databases">
        <authorList>
            <person name="de Groot N.N."/>
        </authorList>
    </citation>
    <scope>NUCLEOTIDE SEQUENCE [LARGE SCALE GENOMIC DNA]</scope>
    <source>
        <strain evidence="10 11">DSM 17862</strain>
    </source>
</reference>
<accession>A0A1I0GYT0</accession>
<evidence type="ECO:0000259" key="9">
    <source>
        <dbReference type="PROSITE" id="PS52029"/>
    </source>
</evidence>
<dbReference type="GO" id="GO:0009252">
    <property type="term" value="P:peptidoglycan biosynthetic process"/>
    <property type="evidence" value="ECO:0007669"/>
    <property type="project" value="UniProtKB-UniPathway"/>
</dbReference>
<dbReference type="GO" id="GO:0004180">
    <property type="term" value="F:carboxypeptidase activity"/>
    <property type="evidence" value="ECO:0007669"/>
    <property type="project" value="UniProtKB-ARBA"/>
</dbReference>
<dbReference type="Pfam" id="PF20142">
    <property type="entry name" value="Scaffold"/>
    <property type="match status" value="1"/>
</dbReference>
<dbReference type="InterPro" id="IPR045380">
    <property type="entry name" value="LD_TPept_scaffold_dom"/>
</dbReference>
<dbReference type="InterPro" id="IPR036366">
    <property type="entry name" value="PGBDSf"/>
</dbReference>
<comment type="pathway">
    <text evidence="1 7">Cell wall biogenesis; peptidoglycan biosynthesis.</text>
</comment>
<sequence>MRALFHFLCAASLALAVPAAAQIGGASVAVAPRLSFSAEEMALAEAVAGDPVLAEFYGTNGLRRIFTASEKTALRDAMAATFAAAGDHGLPTGRYQIPAKASGLADEIAHARSLSRYLGDLGGGLIDPGSADAQIHRQARRTKVAAAMHQVVAAEDPRDALADLAPQDPAYRDLQKALKAQAQLVVSADLPKAPEAVWRVGMSGPGVIPLRDRLRSIGYDSIASDAAIYDLALSEVVARYQDAVGLRPDGVAGPNTIRRLNAGPGAQQRAILVALERMRWLGEQDLSARMVWVNIPEFTGRIKEGGHEVFRTRVVVGKTDHDMRTPEFSDLMEYVVVNPRWNVPRSITVREYLPRLQANRHAVAHLDVVDGRGNIIPRDRIDFGRYTAANFPYRMRQKPSDDNALGLVKFIFPNQWNIYLHDTPTKHLFANNRRAYSHGCVRVGDPFDLATALLSRQSDDPHGLFHRTLATQNERWLKLEPPVPVHLVYFTAFPDQTGRIRYFDDIYGRDAAVWEKLAQAGLDLNAGKD</sequence>
<feature type="signal peptide" evidence="8">
    <location>
        <begin position="1"/>
        <end position="21"/>
    </location>
</feature>
<feature type="chain" id="PRO_5011486475" evidence="8">
    <location>
        <begin position="22"/>
        <end position="529"/>
    </location>
</feature>
<evidence type="ECO:0000313" key="10">
    <source>
        <dbReference type="EMBL" id="SET76428.1"/>
    </source>
</evidence>
<feature type="active site" description="Proton donor/acceptor" evidence="7">
    <location>
        <position position="421"/>
    </location>
</feature>
<dbReference type="InterPro" id="IPR036365">
    <property type="entry name" value="PGBD-like_sf"/>
</dbReference>
<dbReference type="UniPathway" id="UPA00219"/>
<keyword evidence="6 7" id="KW-0961">Cell wall biogenesis/degradation</keyword>
<evidence type="ECO:0000256" key="5">
    <source>
        <dbReference type="ARBA" id="ARBA00022984"/>
    </source>
</evidence>
<dbReference type="GO" id="GO:0016740">
    <property type="term" value="F:transferase activity"/>
    <property type="evidence" value="ECO:0007669"/>
    <property type="project" value="UniProtKB-KW"/>
</dbReference>
<evidence type="ECO:0000256" key="3">
    <source>
        <dbReference type="ARBA" id="ARBA00022679"/>
    </source>
</evidence>
<dbReference type="CDD" id="cd16913">
    <property type="entry name" value="YkuD_like"/>
    <property type="match status" value="1"/>
</dbReference>
<dbReference type="PROSITE" id="PS52029">
    <property type="entry name" value="LD_TPASE"/>
    <property type="match status" value="1"/>
</dbReference>
<keyword evidence="11" id="KW-1185">Reference proteome</keyword>
<comment type="similarity">
    <text evidence="2">Belongs to the YkuD family.</text>
</comment>
<name>A0A1I0GYT0_9RHOB</name>
<feature type="active site" description="Nucleophile" evidence="7">
    <location>
        <position position="440"/>
    </location>
</feature>
<dbReference type="Gene3D" id="1.10.101.10">
    <property type="entry name" value="PGBD-like superfamily/PGBD"/>
    <property type="match status" value="1"/>
</dbReference>
<dbReference type="STRING" id="364199.SAMN04489858_109156"/>
<dbReference type="Gene3D" id="2.40.440.10">
    <property type="entry name" value="L,D-transpeptidase catalytic domain-like"/>
    <property type="match status" value="1"/>
</dbReference>
<evidence type="ECO:0000313" key="11">
    <source>
        <dbReference type="Proteomes" id="UP000199180"/>
    </source>
</evidence>
<dbReference type="SUPFAM" id="SSF47090">
    <property type="entry name" value="PGBD-like"/>
    <property type="match status" value="1"/>
</dbReference>
<dbReference type="EMBL" id="FOHO01000009">
    <property type="protein sequence ID" value="SET76428.1"/>
    <property type="molecule type" value="Genomic_DNA"/>
</dbReference>
<dbReference type="OrthoDB" id="9778545at2"/>
<dbReference type="InterPro" id="IPR038063">
    <property type="entry name" value="Transpep_catalytic_dom"/>
</dbReference>
<dbReference type="RefSeq" id="WP_090735789.1">
    <property type="nucleotide sequence ID" value="NZ_FOHO01000009.1"/>
</dbReference>
<dbReference type="SUPFAM" id="SSF141523">
    <property type="entry name" value="L,D-transpeptidase catalytic domain-like"/>
    <property type="match status" value="1"/>
</dbReference>
<proteinExistence type="inferred from homology"/>
<protein>
    <submittedName>
        <fullName evidence="10">Murein L,D-transpeptidase YcbB/YkuD</fullName>
    </submittedName>
</protein>
<dbReference type="InterPro" id="IPR005490">
    <property type="entry name" value="LD_TPept_cat_dom"/>
</dbReference>
<dbReference type="Pfam" id="PF01471">
    <property type="entry name" value="PG_binding_1"/>
    <property type="match status" value="1"/>
</dbReference>
<evidence type="ECO:0000256" key="6">
    <source>
        <dbReference type="ARBA" id="ARBA00023316"/>
    </source>
</evidence>
<keyword evidence="4 7" id="KW-0133">Cell shape</keyword>
<dbReference type="PANTHER" id="PTHR41533:SF2">
    <property type="entry name" value="BLR7131 PROTEIN"/>
    <property type="match status" value="1"/>
</dbReference>
<evidence type="ECO:0000256" key="7">
    <source>
        <dbReference type="PROSITE-ProRule" id="PRU01373"/>
    </source>
</evidence>
<evidence type="ECO:0000256" key="1">
    <source>
        <dbReference type="ARBA" id="ARBA00004752"/>
    </source>
</evidence>
<keyword evidence="8" id="KW-0732">Signal</keyword>
<evidence type="ECO:0000256" key="2">
    <source>
        <dbReference type="ARBA" id="ARBA00005992"/>
    </source>
</evidence>
<evidence type="ECO:0000256" key="4">
    <source>
        <dbReference type="ARBA" id="ARBA00022960"/>
    </source>
</evidence>
<gene>
    <name evidence="10" type="ORF">SAMN04489858_109156</name>
</gene>
<evidence type="ECO:0000256" key="8">
    <source>
        <dbReference type="SAM" id="SignalP"/>
    </source>
</evidence>
<feature type="domain" description="L,D-TPase catalytic" evidence="9">
    <location>
        <begin position="289"/>
        <end position="465"/>
    </location>
</feature>
<dbReference type="GO" id="GO:0071555">
    <property type="term" value="P:cell wall organization"/>
    <property type="evidence" value="ECO:0007669"/>
    <property type="project" value="UniProtKB-UniRule"/>
</dbReference>
<dbReference type="GO" id="GO:0008360">
    <property type="term" value="P:regulation of cell shape"/>
    <property type="evidence" value="ECO:0007669"/>
    <property type="project" value="UniProtKB-UniRule"/>
</dbReference>
<dbReference type="InterPro" id="IPR052905">
    <property type="entry name" value="LD-transpeptidase_YkuD-like"/>
</dbReference>
<dbReference type="InterPro" id="IPR002477">
    <property type="entry name" value="Peptidoglycan-bd-like"/>
</dbReference>
<dbReference type="Pfam" id="PF03734">
    <property type="entry name" value="YkuD"/>
    <property type="match status" value="1"/>
</dbReference>
<keyword evidence="3" id="KW-0808">Transferase</keyword>
<organism evidence="10 11">
    <name type="scientific">Paracoccus homiensis</name>
    <dbReference type="NCBI Taxonomy" id="364199"/>
    <lineage>
        <taxon>Bacteria</taxon>
        <taxon>Pseudomonadati</taxon>
        <taxon>Pseudomonadota</taxon>
        <taxon>Alphaproteobacteria</taxon>
        <taxon>Rhodobacterales</taxon>
        <taxon>Paracoccaceae</taxon>
        <taxon>Paracoccus</taxon>
    </lineage>
</organism>